<evidence type="ECO:0000256" key="6">
    <source>
        <dbReference type="ARBA" id="ARBA00022989"/>
    </source>
</evidence>
<evidence type="ECO:0000256" key="5">
    <source>
        <dbReference type="ARBA" id="ARBA00022692"/>
    </source>
</evidence>
<keyword evidence="11" id="KW-1071">Ligand-gated ion channel</keyword>
<dbReference type="GO" id="GO:0005886">
    <property type="term" value="C:plasma membrane"/>
    <property type="evidence" value="ECO:0007669"/>
    <property type="project" value="UniProtKB-SubCell"/>
</dbReference>
<keyword evidence="12" id="KW-0407">Ion channel</keyword>
<dbReference type="GO" id="GO:0050906">
    <property type="term" value="P:detection of stimulus involved in sensory perception"/>
    <property type="evidence" value="ECO:0007669"/>
    <property type="project" value="UniProtKB-ARBA"/>
</dbReference>
<evidence type="ECO:0000256" key="4">
    <source>
        <dbReference type="ARBA" id="ARBA00022475"/>
    </source>
</evidence>
<feature type="region of interest" description="Disordered" evidence="13">
    <location>
        <begin position="756"/>
        <end position="780"/>
    </location>
</feature>
<dbReference type="SMART" id="SM00918">
    <property type="entry name" value="Lig_chan-Glu_bd"/>
    <property type="match status" value="1"/>
</dbReference>
<evidence type="ECO:0000313" key="17">
    <source>
        <dbReference type="Proteomes" id="UP000747542"/>
    </source>
</evidence>
<evidence type="ECO:0000256" key="7">
    <source>
        <dbReference type="ARBA" id="ARBA00023065"/>
    </source>
</evidence>
<evidence type="ECO:0000256" key="11">
    <source>
        <dbReference type="ARBA" id="ARBA00023286"/>
    </source>
</evidence>
<keyword evidence="9 16" id="KW-0675">Receptor</keyword>
<dbReference type="InterPro" id="IPR052192">
    <property type="entry name" value="Insect_Ionotropic_Sensory_Rcpt"/>
</dbReference>
<evidence type="ECO:0000256" key="8">
    <source>
        <dbReference type="ARBA" id="ARBA00023136"/>
    </source>
</evidence>
<dbReference type="Pfam" id="PF10613">
    <property type="entry name" value="Lig_chan-Glu_bd"/>
    <property type="match status" value="1"/>
</dbReference>
<comment type="subcellular location">
    <subcellularLocation>
        <location evidence="1">Cell membrane</location>
        <topology evidence="1">Multi-pass membrane protein</topology>
    </subcellularLocation>
</comment>
<dbReference type="GO" id="GO:0015276">
    <property type="term" value="F:ligand-gated monoatomic ion channel activity"/>
    <property type="evidence" value="ECO:0007669"/>
    <property type="project" value="InterPro"/>
</dbReference>
<feature type="transmembrane region" description="Helical" evidence="14">
    <location>
        <begin position="477"/>
        <end position="497"/>
    </location>
</feature>
<dbReference type="Proteomes" id="UP000747542">
    <property type="component" value="Unassembled WGS sequence"/>
</dbReference>
<proteinExistence type="inferred from homology"/>
<keyword evidence="6 14" id="KW-1133">Transmembrane helix</keyword>
<dbReference type="InterPro" id="IPR001320">
    <property type="entry name" value="Iontro_rcpt_C"/>
</dbReference>
<evidence type="ECO:0000256" key="2">
    <source>
        <dbReference type="ARBA" id="ARBA00008685"/>
    </source>
</evidence>
<accession>A0A8J5JLW8</accession>
<dbReference type="EMBL" id="JAHLQT010041254">
    <property type="protein sequence ID" value="KAG7155544.1"/>
    <property type="molecule type" value="Genomic_DNA"/>
</dbReference>
<reference evidence="16" key="1">
    <citation type="journal article" date="2021" name="Sci. Adv.">
        <title>The American lobster genome reveals insights on longevity, neural, and immune adaptations.</title>
        <authorList>
            <person name="Polinski J.M."/>
            <person name="Zimin A.V."/>
            <person name="Clark K.F."/>
            <person name="Kohn A.B."/>
            <person name="Sadowski N."/>
            <person name="Timp W."/>
            <person name="Ptitsyn A."/>
            <person name="Khanna P."/>
            <person name="Romanova D.Y."/>
            <person name="Williams P."/>
            <person name="Greenwood S.J."/>
            <person name="Moroz L.L."/>
            <person name="Walt D.R."/>
            <person name="Bodnar A.G."/>
        </authorList>
    </citation>
    <scope>NUCLEOTIDE SEQUENCE</scope>
    <source>
        <strain evidence="16">GMGI-L3</strain>
    </source>
</reference>
<organism evidence="16 17">
    <name type="scientific">Homarus americanus</name>
    <name type="common">American lobster</name>
    <dbReference type="NCBI Taxonomy" id="6706"/>
    <lineage>
        <taxon>Eukaryota</taxon>
        <taxon>Metazoa</taxon>
        <taxon>Ecdysozoa</taxon>
        <taxon>Arthropoda</taxon>
        <taxon>Crustacea</taxon>
        <taxon>Multicrustacea</taxon>
        <taxon>Malacostraca</taxon>
        <taxon>Eumalacostraca</taxon>
        <taxon>Eucarida</taxon>
        <taxon>Decapoda</taxon>
        <taxon>Pleocyemata</taxon>
        <taxon>Astacidea</taxon>
        <taxon>Nephropoidea</taxon>
        <taxon>Nephropidae</taxon>
        <taxon>Homarus</taxon>
    </lineage>
</organism>
<evidence type="ECO:0000256" key="10">
    <source>
        <dbReference type="ARBA" id="ARBA00023180"/>
    </source>
</evidence>
<dbReference type="PANTHER" id="PTHR42643">
    <property type="entry name" value="IONOTROPIC RECEPTOR 20A-RELATED"/>
    <property type="match status" value="1"/>
</dbReference>
<gene>
    <name evidence="16" type="primary">Glrk-L61</name>
    <name evidence="16" type="ORF">Hamer_G023224</name>
</gene>
<evidence type="ECO:0000256" key="9">
    <source>
        <dbReference type="ARBA" id="ARBA00023170"/>
    </source>
</evidence>
<evidence type="ECO:0000256" key="14">
    <source>
        <dbReference type="SAM" id="Phobius"/>
    </source>
</evidence>
<feature type="domain" description="Ionotropic glutamate receptor L-glutamate and glycine-binding" evidence="15">
    <location>
        <begin position="334"/>
        <end position="399"/>
    </location>
</feature>
<feature type="transmembrane region" description="Helical" evidence="14">
    <location>
        <begin position="509"/>
        <end position="529"/>
    </location>
</feature>
<dbReference type="Pfam" id="PF00060">
    <property type="entry name" value="Lig_chan"/>
    <property type="match status" value="1"/>
</dbReference>
<evidence type="ECO:0000256" key="1">
    <source>
        <dbReference type="ARBA" id="ARBA00004651"/>
    </source>
</evidence>
<feature type="transmembrane region" description="Helical" evidence="14">
    <location>
        <begin position="451"/>
        <end position="471"/>
    </location>
</feature>
<feature type="transmembrane region" description="Helical" evidence="14">
    <location>
        <begin position="727"/>
        <end position="747"/>
    </location>
</feature>
<protein>
    <submittedName>
        <fullName evidence="16">Glutamate receptor-like 61</fullName>
    </submittedName>
</protein>
<comment type="similarity">
    <text evidence="2">Belongs to the glutamate-gated ion channel (TC 1.A.10.1) family.</text>
</comment>
<evidence type="ECO:0000259" key="15">
    <source>
        <dbReference type="SMART" id="SM00918"/>
    </source>
</evidence>
<keyword evidence="17" id="KW-1185">Reference proteome</keyword>
<keyword evidence="3" id="KW-0813">Transport</keyword>
<dbReference type="InterPro" id="IPR019594">
    <property type="entry name" value="Glu/Gly-bd"/>
</dbReference>
<feature type="non-terminal residue" evidence="16">
    <location>
        <position position="780"/>
    </location>
</feature>
<dbReference type="AlphaFoldDB" id="A0A8J5JLW8"/>
<evidence type="ECO:0000313" key="16">
    <source>
        <dbReference type="EMBL" id="KAG7155544.1"/>
    </source>
</evidence>
<evidence type="ECO:0000256" key="13">
    <source>
        <dbReference type="SAM" id="MobiDB-lite"/>
    </source>
</evidence>
<keyword evidence="10" id="KW-0325">Glycoprotein</keyword>
<comment type="caution">
    <text evidence="16">The sequence shown here is derived from an EMBL/GenBank/DDBJ whole genome shotgun (WGS) entry which is preliminary data.</text>
</comment>
<name>A0A8J5JLW8_HOMAM</name>
<feature type="region of interest" description="Disordered" evidence="13">
    <location>
        <begin position="687"/>
        <end position="710"/>
    </location>
</feature>
<dbReference type="SUPFAM" id="SSF53850">
    <property type="entry name" value="Periplasmic binding protein-like II"/>
    <property type="match status" value="1"/>
</dbReference>
<keyword evidence="8 14" id="KW-0472">Membrane</keyword>
<evidence type="ECO:0000256" key="3">
    <source>
        <dbReference type="ARBA" id="ARBA00022448"/>
    </source>
</evidence>
<keyword evidence="4" id="KW-1003">Cell membrane</keyword>
<dbReference type="Gene3D" id="3.40.190.10">
    <property type="entry name" value="Periplasmic binding protein-like II"/>
    <property type="match status" value="1"/>
</dbReference>
<sequence length="780" mass="87345">AVLCRTTNFINDEAATVCGIILATIIISEAANITGGGGPGLYWLFSGDFFQITSTGVNMDVLSLGLLCVLLAGCIGVQVTCQDAHKDPGTLVTGRDLEVLMGQVVEERLLECHLMLVGAAGTPGAIFHVLRFMNSERMFPHVTVSVGEEGEPLDLGESSLTSDEVLADLRQGDVRFRCRAIVLDITHENFMEPILRFLERTELYQWPETYVVVMGPKKLTQDVFDHYTFRNTANLLYLAFLLYPLDDADALHSPAIAKSSIHLTDVASSDASDSTDAAKPLYLPNTHFADVVNSDMAVRTEASTASIKRRQVTSDQFKNFQGHKFKVVSMNWFPYIEFRRQSEEGGSLVDPIDSLDIRMLSVISSILNFTYEMRVPWDNQWGTSTESGNWTGIVGTLQHHKADFSMMLSWMETRLPVVDYSRIYASEPLVMITSKPLPLSQSFALVRPFSANLWVAMVVSTVVAGVVLWGLQGAWAWVSGGRALGLGRSLMLTLAILMEDPPSRLPKNITAQMLLGWWWVYCMLLTITYRSSLIAHLTVPGKSATLESLEDLLEVHRKDHWTWGYEPTYGSGWEFLKMNENPTVRKVFSELMLVDLQEQMDRVLAGRHAFITWKYYIRSIIASRYTNARSYTPIHTAKEELFNYGGYGWGFRKGAPFRPRIDELKQRLLEAGLINFWMDELIEASGRKTRTKRNKKEGGGKKEEEVDSSNEDGAQVVLGLGHLQGTFYLLAMGYGIALMAFLFELLFHRCRSPAPAHQHLSSAHPHPSSAHNSRSPPTQY</sequence>
<keyword evidence="7" id="KW-0406">Ion transport</keyword>
<evidence type="ECO:0000256" key="12">
    <source>
        <dbReference type="ARBA" id="ARBA00023303"/>
    </source>
</evidence>
<dbReference type="PANTHER" id="PTHR42643:SF24">
    <property type="entry name" value="IONOTROPIC RECEPTOR 60A"/>
    <property type="match status" value="1"/>
</dbReference>
<dbReference type="Gene3D" id="1.10.287.70">
    <property type="match status" value="1"/>
</dbReference>
<keyword evidence="5 14" id="KW-0812">Transmembrane</keyword>